<accession>A7SHI3</accession>
<reference evidence="3 4" key="1">
    <citation type="journal article" date="2007" name="Science">
        <title>Sea anemone genome reveals ancestral eumetazoan gene repertoire and genomic organization.</title>
        <authorList>
            <person name="Putnam N.H."/>
            <person name="Srivastava M."/>
            <person name="Hellsten U."/>
            <person name="Dirks B."/>
            <person name="Chapman J."/>
            <person name="Salamov A."/>
            <person name="Terry A."/>
            <person name="Shapiro H."/>
            <person name="Lindquist E."/>
            <person name="Kapitonov V.V."/>
            <person name="Jurka J."/>
            <person name="Genikhovich G."/>
            <person name="Grigoriev I.V."/>
            <person name="Lucas S.M."/>
            <person name="Steele R.E."/>
            <person name="Finnerty J.R."/>
            <person name="Technau U."/>
            <person name="Martindale M.Q."/>
            <person name="Rokhsar D.S."/>
        </authorList>
    </citation>
    <scope>NUCLEOTIDE SEQUENCE [LARGE SCALE GENOMIC DNA]</scope>
    <source>
        <strain evidence="4">CH2 X CH6</strain>
    </source>
</reference>
<dbReference type="Gene3D" id="3.40.720.10">
    <property type="entry name" value="Alkaline Phosphatase, subunit A"/>
    <property type="match status" value="1"/>
</dbReference>
<evidence type="ECO:0000313" key="3">
    <source>
        <dbReference type="EMBL" id="EDO36847.1"/>
    </source>
</evidence>
<dbReference type="KEGG" id="nve:5508298"/>
<dbReference type="InParanoid" id="A7SHI3"/>
<keyword evidence="4" id="KW-1185">Reference proteome</keyword>
<feature type="compositionally biased region" description="Polar residues" evidence="1">
    <location>
        <begin position="287"/>
        <end position="296"/>
    </location>
</feature>
<dbReference type="eggNOG" id="ENOG502QPJQ">
    <property type="taxonomic scope" value="Eukaryota"/>
</dbReference>
<feature type="region of interest" description="Disordered" evidence="1">
    <location>
        <begin position="133"/>
        <end position="348"/>
    </location>
</feature>
<dbReference type="OMA" id="FPPILKH"/>
<dbReference type="HOGENOM" id="CLU_282182_0_0_1"/>
<dbReference type="InterPro" id="IPR017850">
    <property type="entry name" value="Alkaline_phosphatase_core_sf"/>
</dbReference>
<dbReference type="Proteomes" id="UP000001593">
    <property type="component" value="Unassembled WGS sequence"/>
</dbReference>
<feature type="transmembrane region" description="Helical" evidence="2">
    <location>
        <begin position="23"/>
        <end position="41"/>
    </location>
</feature>
<dbReference type="InterPro" id="IPR004245">
    <property type="entry name" value="DUF229"/>
</dbReference>
<dbReference type="Pfam" id="PF02995">
    <property type="entry name" value="DUF229"/>
    <property type="match status" value="2"/>
</dbReference>
<proteinExistence type="predicted"/>
<protein>
    <submittedName>
        <fullName evidence="3">Uncharacterized protein</fullName>
    </submittedName>
</protein>
<feature type="compositionally biased region" description="Basic and acidic residues" evidence="1">
    <location>
        <begin position="189"/>
        <end position="206"/>
    </location>
</feature>
<dbReference type="STRING" id="45351.A7SHI3"/>
<dbReference type="PANTHER" id="PTHR10974:SF39">
    <property type="entry name" value="E2F TRANSCRIPTION FACTOR CC-MB DOMAIN-CONTAINING PROTEIN"/>
    <property type="match status" value="1"/>
</dbReference>
<dbReference type="AlphaFoldDB" id="A7SHI3"/>
<name>A7SHI3_NEMVE</name>
<feature type="compositionally biased region" description="Acidic residues" evidence="1">
    <location>
        <begin position="269"/>
        <end position="282"/>
    </location>
</feature>
<keyword evidence="2" id="KW-0472">Membrane</keyword>
<evidence type="ECO:0000313" key="4">
    <source>
        <dbReference type="Proteomes" id="UP000001593"/>
    </source>
</evidence>
<dbReference type="OrthoDB" id="5962822at2759"/>
<keyword evidence="2" id="KW-1133">Transmembrane helix</keyword>
<sequence length="1108" mass="125842">MDEFEISRQRSGTGLIAMLKRKFAVLISFAVASVIVLHLLSNNHEPYDRTRVQHVIIKTRHHNNIRGAIYRFDRDELRQDKPGDYEGEIGHPVVMGDQRHLEKRMSLMMAPQADTTGSPGGAEHENEKLFPLADAPGEATGGLKSEHNSLEIPSVNVTKYEGTHETTGNLNAEEKYHKNNENVLDASELTEREQKQTENDQLEDKTTQTTETPQKPKQHDVAETNVNTRRRKKENARFKDEATGSSRKQSSDDDVYNTGYPGKDKFESWSEDDSDVTDESDDAISGPGTQKTTPNGKQYKAQYKDDDEHVRRKRTVQKSKSHSHHNERAKNVKQSSKPRGQAVAGRQIESCSNNNLGISSEANVSLDEQITCLPYQWSEKECQVPRKYFGTYDLHSKPPSCSNKPSPEICTITTTYRFSAEDDVSFECDQDSCGDRKVLLGCRDKDYGTVPDKRDWSIFQTVEDLAEELPRLVKQNSKLGFNFCFLKCSGDENEQALIFPPILKHYRKASRDSKINVNILLEDAISRPHFYRSLPQTVEALHEVERNSVAKLLDFEIFQSVASYTFQNLRILFAGKELLKAGTDNAHRDNGMDRFFNRFRSNGYQSFVQEDLCFFDTWGSAASPTYKDKVKPFTDEFKAYMGAYKNATERYTDNGGLTHFACESLISLGFTNPFKNLPKVCCNGRFTSEYLMDYIAQFLESVERDKKAAPAVMYTHLNSAHESSGKRIRSDDKPLAKLVRRMANLENTLTILLSDHGSKTMSYAYETFQGQIETFSPFMFIIVPEAVAKKLGSEKLKNLISNQKRLVGILDLHELLLGVLHPSHDRPASGLLGKIPRNRTCAEIVGLSSEAYCRCRGWNHFIDPRSQTVRWLAEIALGEINNRISAQYMNGSDSRREGYGSCARFVGKSVERARQQFSGNYIFTTLNLVLKPAWGVANDERFEVRLSHSSIARSHNVEVVSITRISRYGLYEACVDKSVDVRLCACASKKSKKRVGRPDIAQLMRAKHFGIQTEVRNLNSKCLIFGVRKFKSRAMKKMQTRVLGYEIANSCKRTAFVVKLGGTSRKSQISRKLPFTFRVQPRTISFLYSVKNAWRYGSFRPLVMLTRE</sequence>
<dbReference type="EMBL" id="DS469660">
    <property type="protein sequence ID" value="EDO36847.1"/>
    <property type="molecule type" value="Genomic_DNA"/>
</dbReference>
<dbReference type="PANTHER" id="PTHR10974">
    <property type="entry name" value="FI08016P-RELATED"/>
    <property type="match status" value="1"/>
</dbReference>
<feature type="compositionally biased region" description="Basic residues" evidence="1">
    <location>
        <begin position="311"/>
        <end position="323"/>
    </location>
</feature>
<evidence type="ECO:0000256" key="1">
    <source>
        <dbReference type="SAM" id="MobiDB-lite"/>
    </source>
</evidence>
<dbReference type="PhylomeDB" id="A7SHI3"/>
<evidence type="ECO:0000256" key="2">
    <source>
        <dbReference type="SAM" id="Phobius"/>
    </source>
</evidence>
<gene>
    <name evidence="3" type="ORF">NEMVEDRAFT_v1g245314</name>
</gene>
<organism evidence="3 4">
    <name type="scientific">Nematostella vectensis</name>
    <name type="common">Starlet sea anemone</name>
    <dbReference type="NCBI Taxonomy" id="45351"/>
    <lineage>
        <taxon>Eukaryota</taxon>
        <taxon>Metazoa</taxon>
        <taxon>Cnidaria</taxon>
        <taxon>Anthozoa</taxon>
        <taxon>Hexacorallia</taxon>
        <taxon>Actiniaria</taxon>
        <taxon>Edwardsiidae</taxon>
        <taxon>Nematostella</taxon>
    </lineage>
</organism>
<keyword evidence="2" id="KW-0812">Transmembrane</keyword>
<dbReference type="SUPFAM" id="SSF53649">
    <property type="entry name" value="Alkaline phosphatase-like"/>
    <property type="match status" value="1"/>
</dbReference>